<organism evidence="2 3">
    <name type="scientific">Shewanella benthica KT99</name>
    <dbReference type="NCBI Taxonomy" id="314608"/>
    <lineage>
        <taxon>Bacteria</taxon>
        <taxon>Pseudomonadati</taxon>
        <taxon>Pseudomonadota</taxon>
        <taxon>Gammaproteobacteria</taxon>
        <taxon>Alteromonadales</taxon>
        <taxon>Shewanellaceae</taxon>
        <taxon>Shewanella</taxon>
    </lineage>
</organism>
<comment type="caution">
    <text evidence="2">The sequence shown here is derived from an EMBL/GenBank/DDBJ whole genome shotgun (WGS) entry which is preliminary data.</text>
</comment>
<dbReference type="Proteomes" id="UP000005839">
    <property type="component" value="Unassembled WGS sequence"/>
</dbReference>
<reference evidence="2 3" key="1">
    <citation type="submission" date="2007-10" db="EMBL/GenBank/DDBJ databases">
        <authorList>
            <person name="Yayanos A."/>
            <person name="Ferriera S."/>
            <person name="Johnson J."/>
            <person name="Kravitz S."/>
            <person name="Halpern A."/>
            <person name="Remington K."/>
            <person name="Beeson K."/>
            <person name="Tran B."/>
            <person name="Rogers Y.-H."/>
            <person name="Friedman R."/>
            <person name="Venter J.C."/>
        </authorList>
    </citation>
    <scope>NUCLEOTIDE SEQUENCE [LARGE SCALE GENOMIC DNA]</scope>
    <source>
        <strain evidence="2 3">KT99</strain>
    </source>
</reference>
<evidence type="ECO:0000256" key="1">
    <source>
        <dbReference type="SAM" id="Phobius"/>
    </source>
</evidence>
<evidence type="ECO:0000313" key="3">
    <source>
        <dbReference type="Proteomes" id="UP000005839"/>
    </source>
</evidence>
<feature type="transmembrane region" description="Helical" evidence="1">
    <location>
        <begin position="6"/>
        <end position="29"/>
    </location>
</feature>
<evidence type="ECO:0000313" key="2">
    <source>
        <dbReference type="EMBL" id="EDP99977.1"/>
    </source>
</evidence>
<keyword evidence="3" id="KW-1185">Reference proteome</keyword>
<accession>A9DF58</accession>
<gene>
    <name evidence="2" type="ORF">KT99_16831</name>
</gene>
<keyword evidence="1" id="KW-1133">Transmembrane helix</keyword>
<proteinExistence type="predicted"/>
<protein>
    <submittedName>
        <fullName evidence="2">Uncharacterized protein</fullName>
    </submittedName>
</protein>
<dbReference type="EMBL" id="ABIC01000028">
    <property type="protein sequence ID" value="EDP99977.1"/>
    <property type="molecule type" value="Genomic_DNA"/>
</dbReference>
<name>A9DF58_9GAMM</name>
<keyword evidence="1" id="KW-0472">Membrane</keyword>
<dbReference type="STRING" id="314608.KT99_16831"/>
<dbReference type="AlphaFoldDB" id="A9DF58"/>
<keyword evidence="1" id="KW-0812">Transmembrane</keyword>
<sequence length="77" mass="8767">MSEQSMLVRIASVIGFCFIIGPVSIHFLIKIIVNDNHYYYRYACAADVTRRWGGEGKSIYTNMPRIHCQAADVQPVM</sequence>